<dbReference type="InterPro" id="IPR050291">
    <property type="entry name" value="CDF_Transporter"/>
</dbReference>
<dbReference type="GO" id="GO:0008324">
    <property type="term" value="F:monoatomic cation transmembrane transporter activity"/>
    <property type="evidence" value="ECO:0007669"/>
    <property type="project" value="InterPro"/>
</dbReference>
<dbReference type="NCBIfam" id="TIGR01297">
    <property type="entry name" value="CDF"/>
    <property type="match status" value="1"/>
</dbReference>
<gene>
    <name evidence="12" type="ORF">H4O21_02405</name>
</gene>
<keyword evidence="5 9" id="KW-0812">Transmembrane</keyword>
<keyword evidence="6" id="KW-0864">Zinc transport</keyword>
<keyword evidence="6" id="KW-0862">Zinc</keyword>
<organism evidence="12 13">
    <name type="scientific">Oceanospirillum sediminis</name>
    <dbReference type="NCBI Taxonomy" id="2760088"/>
    <lineage>
        <taxon>Bacteria</taxon>
        <taxon>Pseudomonadati</taxon>
        <taxon>Pseudomonadota</taxon>
        <taxon>Gammaproteobacteria</taxon>
        <taxon>Oceanospirillales</taxon>
        <taxon>Oceanospirillaceae</taxon>
        <taxon>Oceanospirillum</taxon>
    </lineage>
</organism>
<dbReference type="Proteomes" id="UP000565262">
    <property type="component" value="Unassembled WGS sequence"/>
</dbReference>
<comment type="similarity">
    <text evidence="2">Belongs to the cation diffusion facilitator (CDF) transporter (TC 2.A.4) family. FieF subfamily.</text>
</comment>
<feature type="transmembrane region" description="Helical" evidence="9">
    <location>
        <begin position="121"/>
        <end position="139"/>
    </location>
</feature>
<keyword evidence="4" id="KW-0410">Iron transport</keyword>
<accession>A0A839IKP7</accession>
<name>A0A839IKP7_9GAMM</name>
<evidence type="ECO:0000256" key="7">
    <source>
        <dbReference type="ARBA" id="ARBA00022989"/>
    </source>
</evidence>
<dbReference type="GO" id="GO:0016020">
    <property type="term" value="C:membrane"/>
    <property type="evidence" value="ECO:0007669"/>
    <property type="project" value="UniProtKB-SubCell"/>
</dbReference>
<dbReference type="SUPFAM" id="SSF161111">
    <property type="entry name" value="Cation efflux protein transmembrane domain-like"/>
    <property type="match status" value="1"/>
</dbReference>
<proteinExistence type="inferred from homology"/>
<evidence type="ECO:0000259" key="11">
    <source>
        <dbReference type="Pfam" id="PF16916"/>
    </source>
</evidence>
<comment type="subcellular location">
    <subcellularLocation>
        <location evidence="1">Membrane</location>
        <topology evidence="1">Multi-pass membrane protein</topology>
    </subcellularLocation>
</comment>
<dbReference type="InterPro" id="IPR036837">
    <property type="entry name" value="Cation_efflux_CTD_sf"/>
</dbReference>
<evidence type="ECO:0000259" key="10">
    <source>
        <dbReference type="Pfam" id="PF01545"/>
    </source>
</evidence>
<evidence type="ECO:0000256" key="1">
    <source>
        <dbReference type="ARBA" id="ARBA00004141"/>
    </source>
</evidence>
<reference evidence="12 13" key="1">
    <citation type="submission" date="2020-08" db="EMBL/GenBank/DDBJ databases">
        <title>Oceanospirillum sp. nov. isolated from marine sediment.</title>
        <authorList>
            <person name="Ji X."/>
        </authorList>
    </citation>
    <scope>NUCLEOTIDE SEQUENCE [LARGE SCALE GENOMIC DNA]</scope>
    <source>
        <strain evidence="12 13">D5</strain>
    </source>
</reference>
<dbReference type="PANTHER" id="PTHR43840:SF15">
    <property type="entry name" value="MITOCHONDRIAL METAL TRANSPORTER 1-RELATED"/>
    <property type="match status" value="1"/>
</dbReference>
<dbReference type="Gene3D" id="3.30.70.1350">
    <property type="entry name" value="Cation efflux protein, cytoplasmic domain"/>
    <property type="match status" value="1"/>
</dbReference>
<dbReference type="PANTHER" id="PTHR43840">
    <property type="entry name" value="MITOCHONDRIAL METAL TRANSPORTER 1-RELATED"/>
    <property type="match status" value="1"/>
</dbReference>
<sequence length="376" mass="41539">MSEAERNAKAIQKVTLTGAVLDLFLGIAKIVVGWLSQSHALIADGIHSLSDLLTDALVLIVAHYGAQAPDKSHPYGHARFETLATLLLGSTLIAVAGAIAWDSLERLISSTPAPIPEWPALIVAILSIMGKEWIFHYTMRVARKVQSELLKANAWHSRSDALSSIVVLIGLLGSMAGWHWLDQIAAVIVGVMVGYIGWKLMTDSIRELIDTALPEQQLAEIRSELLRTEGVIDVHDIRSRTMGARILLDLHLQVSPRVSVSEGHYIGVRAEYILKSALNISDVVVHIDTHDDSSSEDILPGLPGRAEILHQIEDCWQKTPINYQTDRVQIHYLNDSVHLDIMIAGIPPDEDTVRQMTQCIQSQPWAGQVRLWFTPL</sequence>
<dbReference type="InterPro" id="IPR058533">
    <property type="entry name" value="Cation_efflux_TM"/>
</dbReference>
<dbReference type="FunFam" id="1.20.1510.10:FF:000006">
    <property type="entry name" value="Divalent cation efflux transporter"/>
    <property type="match status" value="1"/>
</dbReference>
<dbReference type="EMBL" id="JACJFM010000002">
    <property type="protein sequence ID" value="MBB1485461.1"/>
    <property type="molecule type" value="Genomic_DNA"/>
</dbReference>
<evidence type="ECO:0000256" key="5">
    <source>
        <dbReference type="ARBA" id="ARBA00022692"/>
    </source>
</evidence>
<dbReference type="GO" id="GO:0006826">
    <property type="term" value="P:iron ion transport"/>
    <property type="evidence" value="ECO:0007669"/>
    <property type="project" value="UniProtKB-KW"/>
</dbReference>
<dbReference type="InterPro" id="IPR027469">
    <property type="entry name" value="Cation_efflux_TMD_sf"/>
</dbReference>
<feature type="transmembrane region" description="Helical" evidence="9">
    <location>
        <begin position="14"/>
        <end position="35"/>
    </location>
</feature>
<dbReference type="AlphaFoldDB" id="A0A839IKP7"/>
<dbReference type="SUPFAM" id="SSF160240">
    <property type="entry name" value="Cation efflux protein cytoplasmic domain-like"/>
    <property type="match status" value="1"/>
</dbReference>
<feature type="transmembrane region" description="Helical" evidence="9">
    <location>
        <begin position="160"/>
        <end position="178"/>
    </location>
</feature>
<dbReference type="Gene3D" id="1.20.1510.10">
    <property type="entry name" value="Cation efflux protein transmembrane domain"/>
    <property type="match status" value="1"/>
</dbReference>
<feature type="domain" description="Cation efflux protein cytoplasmic" evidence="11">
    <location>
        <begin position="213"/>
        <end position="289"/>
    </location>
</feature>
<keyword evidence="4" id="KW-0408">Iron</keyword>
<dbReference type="Pfam" id="PF16916">
    <property type="entry name" value="ZT_dimer"/>
    <property type="match status" value="1"/>
</dbReference>
<evidence type="ECO:0000256" key="6">
    <source>
        <dbReference type="ARBA" id="ARBA00022906"/>
    </source>
</evidence>
<keyword evidence="6" id="KW-0406">Ion transport</keyword>
<dbReference type="Pfam" id="PF01545">
    <property type="entry name" value="Cation_efflux"/>
    <property type="match status" value="1"/>
</dbReference>
<dbReference type="GO" id="GO:0006829">
    <property type="term" value="P:zinc ion transport"/>
    <property type="evidence" value="ECO:0007669"/>
    <property type="project" value="UniProtKB-KW"/>
</dbReference>
<feature type="transmembrane region" description="Helical" evidence="9">
    <location>
        <begin position="83"/>
        <end position="101"/>
    </location>
</feature>
<protein>
    <submittedName>
        <fullName evidence="12">Cation transporter</fullName>
    </submittedName>
</protein>
<evidence type="ECO:0000256" key="4">
    <source>
        <dbReference type="ARBA" id="ARBA00022496"/>
    </source>
</evidence>
<feature type="transmembrane region" description="Helical" evidence="9">
    <location>
        <begin position="184"/>
        <end position="201"/>
    </location>
</feature>
<dbReference type="InterPro" id="IPR002524">
    <property type="entry name" value="Cation_efflux"/>
</dbReference>
<evidence type="ECO:0000313" key="12">
    <source>
        <dbReference type="EMBL" id="MBB1485461.1"/>
    </source>
</evidence>
<evidence type="ECO:0000256" key="8">
    <source>
        <dbReference type="ARBA" id="ARBA00023136"/>
    </source>
</evidence>
<comment type="caution">
    <text evidence="12">The sequence shown here is derived from an EMBL/GenBank/DDBJ whole genome shotgun (WGS) entry which is preliminary data.</text>
</comment>
<dbReference type="InterPro" id="IPR027470">
    <property type="entry name" value="Cation_efflux_CTD"/>
</dbReference>
<keyword evidence="13" id="KW-1185">Reference proteome</keyword>
<evidence type="ECO:0000313" key="13">
    <source>
        <dbReference type="Proteomes" id="UP000565262"/>
    </source>
</evidence>
<feature type="transmembrane region" description="Helical" evidence="9">
    <location>
        <begin position="41"/>
        <end position="62"/>
    </location>
</feature>
<evidence type="ECO:0000256" key="3">
    <source>
        <dbReference type="ARBA" id="ARBA00022448"/>
    </source>
</evidence>
<dbReference type="RefSeq" id="WP_182807239.1">
    <property type="nucleotide sequence ID" value="NZ_JACJFM010000002.1"/>
</dbReference>
<evidence type="ECO:0000256" key="9">
    <source>
        <dbReference type="SAM" id="Phobius"/>
    </source>
</evidence>
<keyword evidence="8 9" id="KW-0472">Membrane</keyword>
<feature type="domain" description="Cation efflux protein transmembrane" evidence="10">
    <location>
        <begin position="18"/>
        <end position="209"/>
    </location>
</feature>
<keyword evidence="7 9" id="KW-1133">Transmembrane helix</keyword>
<evidence type="ECO:0000256" key="2">
    <source>
        <dbReference type="ARBA" id="ARBA00010212"/>
    </source>
</evidence>
<keyword evidence="3" id="KW-0813">Transport</keyword>